<dbReference type="Gene3D" id="3.55.40.20">
    <property type="entry name" value="Iron/manganese superoxide dismutase, C-terminal domain"/>
    <property type="match status" value="1"/>
</dbReference>
<dbReference type="STRING" id="669874.A0A1E4TU52"/>
<keyword evidence="4" id="KW-1185">Reference proteome</keyword>
<gene>
    <name evidence="3" type="ORF">PACTADRAFT_50028</name>
</gene>
<proteinExistence type="predicted"/>
<dbReference type="GO" id="GO:0046872">
    <property type="term" value="F:metal ion binding"/>
    <property type="evidence" value="ECO:0007669"/>
    <property type="project" value="InterPro"/>
</dbReference>
<reference evidence="4" key="1">
    <citation type="submission" date="2016-05" db="EMBL/GenBank/DDBJ databases">
        <title>Comparative genomics of biotechnologically important yeasts.</title>
        <authorList>
            <consortium name="DOE Joint Genome Institute"/>
            <person name="Riley R."/>
            <person name="Haridas S."/>
            <person name="Wolfe K.H."/>
            <person name="Lopes M.R."/>
            <person name="Hittinger C.T."/>
            <person name="Goker M."/>
            <person name="Salamov A."/>
            <person name="Wisecaver J."/>
            <person name="Long T.M."/>
            <person name="Aerts A.L."/>
            <person name="Barry K."/>
            <person name="Choi C."/>
            <person name="Clum A."/>
            <person name="Coughlan A.Y."/>
            <person name="Deshpande S."/>
            <person name="Douglass A.P."/>
            <person name="Hanson S.J."/>
            <person name="Klenk H.-P."/>
            <person name="Labutti K."/>
            <person name="Lapidus A."/>
            <person name="Lindquist E."/>
            <person name="Lipzen A."/>
            <person name="Meier-Kolthoff J.P."/>
            <person name="Ohm R.A."/>
            <person name="Otillar R.P."/>
            <person name="Pangilinan J."/>
            <person name="Peng Y."/>
            <person name="Rokas A."/>
            <person name="Rosa C.A."/>
            <person name="Scheuner C."/>
            <person name="Sibirny A.A."/>
            <person name="Slot J.C."/>
            <person name="Stielow J.B."/>
            <person name="Sun H."/>
            <person name="Kurtzman C.P."/>
            <person name="Blackwell M."/>
            <person name="Grigoriev I.V."/>
            <person name="Jeffries T.W."/>
        </authorList>
    </citation>
    <scope>NUCLEOTIDE SEQUENCE [LARGE SCALE GENOMIC DNA]</scope>
    <source>
        <strain evidence="4">NRRL Y-2460</strain>
    </source>
</reference>
<evidence type="ECO:0000259" key="2">
    <source>
        <dbReference type="Pfam" id="PF02777"/>
    </source>
</evidence>
<dbReference type="PANTHER" id="PTHR43595">
    <property type="entry name" value="37S RIBOSOMAL PROTEIN S26, MITOCHONDRIAL"/>
    <property type="match status" value="1"/>
</dbReference>
<dbReference type="EMBL" id="KV454014">
    <property type="protein sequence ID" value="ODV95282.1"/>
    <property type="molecule type" value="Genomic_DNA"/>
</dbReference>
<sequence length="361" mass="41435">MLRVSVLGKRCLMPSLCIQKRLKSYIPIPTIPHIDSIKDNGIKGLYSEKGLNTVWYKKLEKNVISLEECIEESNNSDNLKSSFIDKHTNTNSSLSLDLTEINNPINKLYTLLNKTAKNVEDYAVFCFASQIYNDYFAISSVGPKRFVENSSSSSSFNINKPDENSIFESPSMDLSFQNEPIGQLETWITESFGSIVEFRTHLLNTNLAIKGNGYTWLVIQKRHQKRDSFPIYENLYIVNTYNSGTPNAKITEGQLFSVKHQIDDLKEKEKTKQDKIDQQEERERLLITNLPTLEEAKEQVHLENSFEYIPLLAINGSPSAYLPDYGVFGKKMYLNNLWDCIDWEIVSNRIPEDARKTTDTQ</sequence>
<dbReference type="PANTHER" id="PTHR43595:SF1">
    <property type="entry name" value="SMALL RIBOSOMAL SUBUNIT PROTEIN MS43"/>
    <property type="match status" value="1"/>
</dbReference>
<feature type="domain" description="Manganese/iron superoxide dismutase C-terminal" evidence="2">
    <location>
        <begin position="181"/>
        <end position="245"/>
    </location>
</feature>
<evidence type="ECO:0000256" key="1">
    <source>
        <dbReference type="ARBA" id="ARBA00037226"/>
    </source>
</evidence>
<dbReference type="InterPro" id="IPR036314">
    <property type="entry name" value="SOD_C_sf"/>
</dbReference>
<dbReference type="OrthoDB" id="275227at2759"/>
<name>A0A1E4TU52_PACTA</name>
<dbReference type="InterPro" id="IPR019832">
    <property type="entry name" value="Mn/Fe_SOD_C"/>
</dbReference>
<evidence type="ECO:0000313" key="3">
    <source>
        <dbReference type="EMBL" id="ODV95282.1"/>
    </source>
</evidence>
<dbReference type="GO" id="GO:0004784">
    <property type="term" value="F:superoxide dismutase activity"/>
    <property type="evidence" value="ECO:0007669"/>
    <property type="project" value="InterPro"/>
</dbReference>
<protein>
    <recommendedName>
        <fullName evidence="2">Manganese/iron superoxide dismutase C-terminal domain-containing protein</fullName>
    </recommendedName>
</protein>
<evidence type="ECO:0000313" key="4">
    <source>
        <dbReference type="Proteomes" id="UP000094236"/>
    </source>
</evidence>
<accession>A0A1E4TU52</accession>
<dbReference type="GO" id="GO:0005737">
    <property type="term" value="C:cytoplasm"/>
    <property type="evidence" value="ECO:0007669"/>
    <property type="project" value="TreeGrafter"/>
</dbReference>
<dbReference type="Pfam" id="PF02777">
    <property type="entry name" value="Sod_Fe_C"/>
    <property type="match status" value="1"/>
</dbReference>
<dbReference type="AlphaFoldDB" id="A0A1E4TU52"/>
<organism evidence="3 4">
    <name type="scientific">Pachysolen tannophilus NRRL Y-2460</name>
    <dbReference type="NCBI Taxonomy" id="669874"/>
    <lineage>
        <taxon>Eukaryota</taxon>
        <taxon>Fungi</taxon>
        <taxon>Dikarya</taxon>
        <taxon>Ascomycota</taxon>
        <taxon>Saccharomycotina</taxon>
        <taxon>Pichiomycetes</taxon>
        <taxon>Pachysolenaceae</taxon>
        <taxon>Pachysolen</taxon>
    </lineage>
</organism>
<comment type="function">
    <text evidence="1">Component of the mitochondrial ribosome (mitoribosome), a dedicated translation machinery responsible for the synthesis of mitochondrial genome-encoded proteins, including at least some of the essential transmembrane subunits of the mitochondrial respiratory chain. The mitoribosomes are attached to the mitochondrial inner membrane and translation products are cotranslationally integrated into the membrane.</text>
</comment>
<dbReference type="Proteomes" id="UP000094236">
    <property type="component" value="Unassembled WGS sequence"/>
</dbReference>
<dbReference type="SUPFAM" id="SSF54719">
    <property type="entry name" value="Fe,Mn superoxide dismutase (SOD), C-terminal domain"/>
    <property type="match status" value="1"/>
</dbReference>